<reference evidence="1" key="1">
    <citation type="submission" date="2020-01" db="EMBL/GenBank/DDBJ databases">
        <authorList>
            <person name="Seo Y.L."/>
        </authorList>
    </citation>
    <scope>NUCLEOTIDE SEQUENCE</scope>
    <source>
        <strain evidence="1">R11</strain>
    </source>
</reference>
<dbReference type="EMBL" id="WWEO01000042">
    <property type="protein sequence ID" value="NCD69934.1"/>
    <property type="molecule type" value="Genomic_DNA"/>
</dbReference>
<dbReference type="AlphaFoldDB" id="A0A965ZF65"/>
<protein>
    <submittedName>
        <fullName evidence="1">Uncharacterized protein</fullName>
    </submittedName>
</protein>
<proteinExistence type="predicted"/>
<sequence>MRKISNQFTLGAMMLGLTFCLSCKKDANKAASADAPPATVPRAAVPQSAFNLWVLAMAHLI</sequence>
<dbReference type="Proteomes" id="UP000638732">
    <property type="component" value="Unassembled WGS sequence"/>
</dbReference>
<evidence type="ECO:0000313" key="2">
    <source>
        <dbReference type="Proteomes" id="UP000638732"/>
    </source>
</evidence>
<reference evidence="1" key="2">
    <citation type="submission" date="2020-10" db="EMBL/GenBank/DDBJ databases">
        <title>Mucilaginibacter sp. nov., isolated from soil.</title>
        <authorList>
            <person name="Jeon C.O."/>
        </authorList>
    </citation>
    <scope>NUCLEOTIDE SEQUENCE</scope>
    <source>
        <strain evidence="1">R11</strain>
    </source>
</reference>
<gene>
    <name evidence="1" type="ORF">GSY63_11250</name>
</gene>
<comment type="caution">
    <text evidence="1">The sequence shown here is derived from an EMBL/GenBank/DDBJ whole genome shotgun (WGS) entry which is preliminary data.</text>
</comment>
<accession>A0A965ZF65</accession>
<evidence type="ECO:0000313" key="1">
    <source>
        <dbReference type="EMBL" id="NCD69934.1"/>
    </source>
</evidence>
<organism evidence="1 2">
    <name type="scientific">Mucilaginibacter agri</name>
    <dbReference type="NCBI Taxonomy" id="2695265"/>
    <lineage>
        <taxon>Bacteria</taxon>
        <taxon>Pseudomonadati</taxon>
        <taxon>Bacteroidota</taxon>
        <taxon>Sphingobacteriia</taxon>
        <taxon>Sphingobacteriales</taxon>
        <taxon>Sphingobacteriaceae</taxon>
        <taxon>Mucilaginibacter</taxon>
    </lineage>
</organism>
<name>A0A965ZF65_9SPHI</name>
<keyword evidence="2" id="KW-1185">Reference proteome</keyword>
<dbReference type="RefSeq" id="WP_166585906.1">
    <property type="nucleotide sequence ID" value="NZ_WWEO01000042.1"/>
</dbReference>